<dbReference type="EMBL" id="FOCE01000008">
    <property type="protein sequence ID" value="SEN81130.1"/>
    <property type="molecule type" value="Genomic_DNA"/>
</dbReference>
<dbReference type="InterPro" id="IPR000183">
    <property type="entry name" value="Orn/DAP/Arg_de-COase"/>
</dbReference>
<dbReference type="PANTHER" id="PTHR43727">
    <property type="entry name" value="DIAMINOPIMELATE DECARBOXYLASE"/>
    <property type="match status" value="1"/>
</dbReference>
<evidence type="ECO:0000259" key="4">
    <source>
        <dbReference type="Pfam" id="PF02784"/>
    </source>
</evidence>
<evidence type="ECO:0000256" key="1">
    <source>
        <dbReference type="ARBA" id="ARBA00001933"/>
    </source>
</evidence>
<dbReference type="Gene3D" id="3.20.20.10">
    <property type="entry name" value="Alanine racemase"/>
    <property type="match status" value="1"/>
</dbReference>
<dbReference type="InterPro" id="IPR009006">
    <property type="entry name" value="Ala_racemase/Decarboxylase_C"/>
</dbReference>
<feature type="active site" description="Proton donor" evidence="3">
    <location>
        <position position="345"/>
    </location>
</feature>
<organism evidence="5 6">
    <name type="scientific">Gemmobacter aquatilis</name>
    <dbReference type="NCBI Taxonomy" id="933059"/>
    <lineage>
        <taxon>Bacteria</taxon>
        <taxon>Pseudomonadati</taxon>
        <taxon>Pseudomonadota</taxon>
        <taxon>Alphaproteobacteria</taxon>
        <taxon>Rhodobacterales</taxon>
        <taxon>Paracoccaceae</taxon>
        <taxon>Gemmobacter</taxon>
    </lineage>
</organism>
<keyword evidence="6" id="KW-1185">Reference proteome</keyword>
<dbReference type="InterPro" id="IPR029066">
    <property type="entry name" value="PLP-binding_barrel"/>
</dbReference>
<feature type="modified residue" description="N6-(pyridoxal phosphate)lysine" evidence="3">
    <location>
        <position position="51"/>
    </location>
</feature>
<dbReference type="CDD" id="cd06839">
    <property type="entry name" value="PLPDE_III_Btrk_like"/>
    <property type="match status" value="1"/>
</dbReference>
<dbReference type="RefSeq" id="WP_091302285.1">
    <property type="nucleotide sequence ID" value="NZ_FOCE01000008.1"/>
</dbReference>
<sequence>MPKPDLDPLLASAAGRFGTPAYVYVTDAIDTRLADLRATLGQWFALSYAMKCNPNPALLSWLEPRVDLIDVSSGGEFALACAAGWAPDRASFTGPAKRDAEVQATIAAGLGELVLESLREAQAANRIAAALGRVQPVLIRLAPDRVPKGFGDHMAGRPSPFGIDIEDAPEILPQILALPHLRVIGLHIYSGTQCLKPAAIAENWRIFLQIFRDTCAAQGLTPQKLVFGSGLGIPYHPGDTPLSLPDIAADIGPDLSAFRSEPRFAQTKLVLELGRFLVGEAGYFVTRVISTKASRGSRLAICDGGMNAHLAASGNFGMVLRRNYVMHKVGGGIGEEKVDLSGPLCTSIDKIGGGVLLPPLAEGDLIALHTSGAYGPTASPLHFISHPTPREILAEGGQLRDVTRIAPALPTPG</sequence>
<dbReference type="Pfam" id="PF02784">
    <property type="entry name" value="Orn_Arg_deC_N"/>
    <property type="match status" value="1"/>
</dbReference>
<protein>
    <submittedName>
        <fullName evidence="5">Diaminopimelate decarboxylase</fullName>
    </submittedName>
</protein>
<evidence type="ECO:0000313" key="6">
    <source>
        <dbReference type="Proteomes" id="UP000198761"/>
    </source>
</evidence>
<dbReference type="GO" id="GO:0009089">
    <property type="term" value="P:lysine biosynthetic process via diaminopimelate"/>
    <property type="evidence" value="ECO:0007669"/>
    <property type="project" value="TreeGrafter"/>
</dbReference>
<dbReference type="STRING" id="933059.SAMN04488103_10827"/>
<feature type="domain" description="Orn/DAP/Arg decarboxylase 2 N-terminal" evidence="4">
    <location>
        <begin position="29"/>
        <end position="278"/>
    </location>
</feature>
<reference evidence="5 6" key="1">
    <citation type="submission" date="2016-10" db="EMBL/GenBank/DDBJ databases">
        <authorList>
            <person name="de Groot N.N."/>
        </authorList>
    </citation>
    <scope>NUCLEOTIDE SEQUENCE [LARGE SCALE GENOMIC DNA]</scope>
    <source>
        <strain evidence="5 6">DSM 3857</strain>
    </source>
</reference>
<dbReference type="Gene3D" id="2.40.37.10">
    <property type="entry name" value="Lyase, Ornithine Decarboxylase, Chain A, domain 1"/>
    <property type="match status" value="1"/>
</dbReference>
<gene>
    <name evidence="5" type="ORF">SAMN04488103_10827</name>
</gene>
<accession>A0A1H8JK51</accession>
<keyword evidence="2 3" id="KW-0663">Pyridoxal phosphate</keyword>
<dbReference type="SUPFAM" id="SSF51419">
    <property type="entry name" value="PLP-binding barrel"/>
    <property type="match status" value="1"/>
</dbReference>
<dbReference type="PANTHER" id="PTHR43727:SF2">
    <property type="entry name" value="GROUP IV DECARBOXYLASE"/>
    <property type="match status" value="1"/>
</dbReference>
<comment type="cofactor">
    <cofactor evidence="1 3">
        <name>pyridoxal 5'-phosphate</name>
        <dbReference type="ChEBI" id="CHEBI:597326"/>
    </cofactor>
</comment>
<dbReference type="InterPro" id="IPR022644">
    <property type="entry name" value="De-COase2_N"/>
</dbReference>
<evidence type="ECO:0000256" key="2">
    <source>
        <dbReference type="ARBA" id="ARBA00022898"/>
    </source>
</evidence>
<name>A0A1H8JK51_9RHOB</name>
<evidence type="ECO:0000256" key="3">
    <source>
        <dbReference type="PIRSR" id="PIRSR600183-50"/>
    </source>
</evidence>
<dbReference type="OrthoDB" id="9802241at2"/>
<dbReference type="AlphaFoldDB" id="A0A1H8JK51"/>
<dbReference type="Proteomes" id="UP000198761">
    <property type="component" value="Unassembled WGS sequence"/>
</dbReference>
<proteinExistence type="predicted"/>
<dbReference type="PRINTS" id="PR01179">
    <property type="entry name" value="ODADCRBXLASE"/>
</dbReference>
<evidence type="ECO:0000313" key="5">
    <source>
        <dbReference type="EMBL" id="SEN81130.1"/>
    </source>
</evidence>
<dbReference type="GO" id="GO:0008836">
    <property type="term" value="F:diaminopimelate decarboxylase activity"/>
    <property type="evidence" value="ECO:0007669"/>
    <property type="project" value="TreeGrafter"/>
</dbReference>
<dbReference type="SUPFAM" id="SSF50621">
    <property type="entry name" value="Alanine racemase C-terminal domain-like"/>
    <property type="match status" value="1"/>
</dbReference>